<feature type="region of interest" description="Disordered" evidence="1">
    <location>
        <begin position="1"/>
        <end position="64"/>
    </location>
</feature>
<proteinExistence type="predicted"/>
<dbReference type="Proteomes" id="UP000622707">
    <property type="component" value="Unassembled WGS sequence"/>
</dbReference>
<evidence type="ECO:0000313" key="3">
    <source>
        <dbReference type="Proteomes" id="UP000622707"/>
    </source>
</evidence>
<protein>
    <submittedName>
        <fullName evidence="2">Uncharacterized protein</fullName>
    </submittedName>
</protein>
<reference evidence="2 3" key="1">
    <citation type="journal article" date="2017" name="Int. J. Syst. Evol. Microbiol.">
        <title>Ramlibacter alkalitolerans sp. nov., alkali-tolerant bacterium isolated from soil of ginseng.</title>
        <authorList>
            <person name="Lee D.H."/>
            <person name="Cha C.J."/>
        </authorList>
    </citation>
    <scope>NUCLEOTIDE SEQUENCE [LARGE SCALE GENOMIC DNA]</scope>
    <source>
        <strain evidence="2 3">KACC 19305</strain>
    </source>
</reference>
<name>A0ABS1JLF3_9BURK</name>
<feature type="compositionally biased region" description="Gly residues" evidence="1">
    <location>
        <begin position="17"/>
        <end position="28"/>
    </location>
</feature>
<feature type="compositionally biased region" description="Basic and acidic residues" evidence="1">
    <location>
        <begin position="39"/>
        <end position="52"/>
    </location>
</feature>
<dbReference type="RefSeq" id="WP_201688301.1">
    <property type="nucleotide sequence ID" value="NZ_JAEQND010000004.1"/>
</dbReference>
<sequence>MANEARQATGVVKPSGGADGAPGTGQSGEGARSALEHLMQQERRRDAQRPRDTGPPARDPPASR</sequence>
<evidence type="ECO:0000256" key="1">
    <source>
        <dbReference type="SAM" id="MobiDB-lite"/>
    </source>
</evidence>
<comment type="caution">
    <text evidence="2">The sequence shown here is derived from an EMBL/GenBank/DDBJ whole genome shotgun (WGS) entry which is preliminary data.</text>
</comment>
<keyword evidence="3" id="KW-1185">Reference proteome</keyword>
<dbReference type="EMBL" id="JAEQND010000004">
    <property type="protein sequence ID" value="MBL0425053.1"/>
    <property type="molecule type" value="Genomic_DNA"/>
</dbReference>
<organism evidence="2 3">
    <name type="scientific">Ramlibacter alkalitolerans</name>
    <dbReference type="NCBI Taxonomy" id="2039631"/>
    <lineage>
        <taxon>Bacteria</taxon>
        <taxon>Pseudomonadati</taxon>
        <taxon>Pseudomonadota</taxon>
        <taxon>Betaproteobacteria</taxon>
        <taxon>Burkholderiales</taxon>
        <taxon>Comamonadaceae</taxon>
        <taxon>Ramlibacter</taxon>
    </lineage>
</organism>
<evidence type="ECO:0000313" key="2">
    <source>
        <dbReference type="EMBL" id="MBL0425053.1"/>
    </source>
</evidence>
<accession>A0ABS1JLF3</accession>
<gene>
    <name evidence="2" type="ORF">JI746_08035</name>
</gene>